<reference evidence="2" key="1">
    <citation type="journal article" date="2021" name="Proc. Natl. Acad. Sci. U.S.A.">
        <title>A Catalog of Tens of Thousands of Viruses from Human Metagenomes Reveals Hidden Associations with Chronic Diseases.</title>
        <authorList>
            <person name="Tisza M.J."/>
            <person name="Buck C.B."/>
        </authorList>
    </citation>
    <scope>NUCLEOTIDE SEQUENCE</scope>
    <source>
        <strain evidence="2">CtVKV3</strain>
    </source>
</reference>
<organism evidence="2">
    <name type="scientific">Myoviridae sp. ctVKV3</name>
    <dbReference type="NCBI Taxonomy" id="2827688"/>
    <lineage>
        <taxon>Viruses</taxon>
        <taxon>Duplodnaviria</taxon>
        <taxon>Heunggongvirae</taxon>
        <taxon>Uroviricota</taxon>
        <taxon>Caudoviricetes</taxon>
    </lineage>
</organism>
<dbReference type="EMBL" id="BK032563">
    <property type="protein sequence ID" value="DAF48130.1"/>
    <property type="molecule type" value="Genomic_DNA"/>
</dbReference>
<evidence type="ECO:0000259" key="1">
    <source>
        <dbReference type="Pfam" id="PF23961"/>
    </source>
</evidence>
<dbReference type="InterPro" id="IPR057087">
    <property type="entry name" value="Gp12-like"/>
</dbReference>
<proteinExistence type="predicted"/>
<dbReference type="Pfam" id="PF23961">
    <property type="entry name" value="Phage_tail_terminator_9"/>
    <property type="match status" value="1"/>
</dbReference>
<protein>
    <recommendedName>
        <fullName evidence="1">Phage neck terminator protein gp12-like domain-containing protein</fullName>
    </recommendedName>
</protein>
<accession>A0A8S5SBP7</accession>
<dbReference type="NCBIfam" id="NF047498">
    <property type="entry name" value="LIC_12616_fam"/>
    <property type="match status" value="1"/>
</dbReference>
<evidence type="ECO:0000313" key="2">
    <source>
        <dbReference type="EMBL" id="DAF48130.1"/>
    </source>
</evidence>
<sequence length="167" mass="18887">MDTTTISAFDIAKLRKWIQEALKLPKEAVIGGWLPENPLPAFITMDVLNTNEIGQATREFDGERERIRQSMQSTVSVSCFGRNSLAQSYKLKAIFQSSAFLSFLKSNHWGVIRFSDVRNLTATVGADYEERGQFDVVFSHHHIVDTPLDPIERVEQRTNNKSQDIGA</sequence>
<feature type="domain" description="Phage neck terminator protein gp12-like" evidence="1">
    <location>
        <begin position="14"/>
        <end position="158"/>
    </location>
</feature>
<name>A0A8S5SBP7_9CAUD</name>